<dbReference type="EMBL" id="KK100418">
    <property type="protein sequence ID" value="KIZ06074.1"/>
    <property type="molecule type" value="Genomic_DNA"/>
</dbReference>
<dbReference type="OrthoDB" id="1183224at2759"/>
<name>A0A0D2LHW6_9CHLO</name>
<sequence>MSSNEIETYVHQLINPATRENALLELSKKRENFPELAPYLWYSFGTIAALLQEIVSIYPLLSPPALTAHASNRVCNALALLQCVASHPETRGLFLQAHVPLFLYPFLNTVSKTRPFEYLRLTSLGVIGALVKERMPQAGHRVCGAMAEIALLHGGRTTLGVDDTDVINFLLSTEIIPLCLRTMEMGSELSKTVATFIVQKILLDDVGLNYICATAERFFAVGAVLGNMVVMLAEQPSPRLLKHIIRCYLRLSDNPRAREALRQCLPELLRNPGFTACLKSDDTTRRWLAQLLVNVGFPEAAAQLSNEMLQPTPLQGQ</sequence>
<dbReference type="GeneID" id="25734761"/>
<dbReference type="AlphaFoldDB" id="A0A0D2LHW6"/>
<accession>A0A0D2LHW6</accession>
<dbReference type="GO" id="GO:0006402">
    <property type="term" value="P:mRNA catabolic process"/>
    <property type="evidence" value="ECO:0007669"/>
    <property type="project" value="InterPro"/>
</dbReference>
<organism evidence="1 2">
    <name type="scientific">Monoraphidium neglectum</name>
    <dbReference type="NCBI Taxonomy" id="145388"/>
    <lineage>
        <taxon>Eukaryota</taxon>
        <taxon>Viridiplantae</taxon>
        <taxon>Chlorophyta</taxon>
        <taxon>core chlorophytes</taxon>
        <taxon>Chlorophyceae</taxon>
        <taxon>CS clade</taxon>
        <taxon>Sphaeropleales</taxon>
        <taxon>Selenastraceae</taxon>
        <taxon>Monoraphidium</taxon>
    </lineage>
</organism>
<evidence type="ECO:0000313" key="1">
    <source>
        <dbReference type="EMBL" id="KIZ06074.1"/>
    </source>
</evidence>
<dbReference type="RefSeq" id="XP_013905093.1">
    <property type="nucleotide sequence ID" value="XM_014049639.1"/>
</dbReference>
<dbReference type="STRING" id="145388.A0A0D2LHW6"/>
<dbReference type="PANTHER" id="PTHR12262">
    <property type="entry name" value="CCR4-NOT TRANSCRIPTION COMPLEX SUBUNIT 9"/>
    <property type="match status" value="1"/>
</dbReference>
<proteinExistence type="predicted"/>
<dbReference type="Gene3D" id="1.25.10.10">
    <property type="entry name" value="Leucine-rich Repeat Variant"/>
    <property type="match status" value="1"/>
</dbReference>
<protein>
    <submittedName>
        <fullName evidence="1">Putative Cell differentiation protein RCD1</fullName>
    </submittedName>
</protein>
<dbReference type="Proteomes" id="UP000054498">
    <property type="component" value="Unassembled WGS sequence"/>
</dbReference>
<dbReference type="InterPro" id="IPR011989">
    <property type="entry name" value="ARM-like"/>
</dbReference>
<gene>
    <name evidence="1" type="ORF">MNEG_1883</name>
</gene>
<reference evidence="1 2" key="1">
    <citation type="journal article" date="2013" name="BMC Genomics">
        <title>Reconstruction of the lipid metabolism for the microalga Monoraphidium neglectum from its genome sequence reveals characteristics suitable for biofuel production.</title>
        <authorList>
            <person name="Bogen C."/>
            <person name="Al-Dilaimi A."/>
            <person name="Albersmeier A."/>
            <person name="Wichmann J."/>
            <person name="Grundmann M."/>
            <person name="Rupp O."/>
            <person name="Lauersen K.J."/>
            <person name="Blifernez-Klassen O."/>
            <person name="Kalinowski J."/>
            <person name="Goesmann A."/>
            <person name="Mussgnug J.H."/>
            <person name="Kruse O."/>
        </authorList>
    </citation>
    <scope>NUCLEOTIDE SEQUENCE [LARGE SCALE GENOMIC DNA]</scope>
    <source>
        <strain evidence="1 2">SAG 48.87</strain>
    </source>
</reference>
<dbReference type="InterPro" id="IPR007216">
    <property type="entry name" value="CNOT9"/>
</dbReference>
<dbReference type="GO" id="GO:0030014">
    <property type="term" value="C:CCR4-NOT complex"/>
    <property type="evidence" value="ECO:0007669"/>
    <property type="project" value="InterPro"/>
</dbReference>
<dbReference type="KEGG" id="mng:MNEG_1883"/>
<keyword evidence="2" id="KW-1185">Reference proteome</keyword>
<evidence type="ECO:0000313" key="2">
    <source>
        <dbReference type="Proteomes" id="UP000054498"/>
    </source>
</evidence>
<dbReference type="Pfam" id="PF04078">
    <property type="entry name" value="Rcd1"/>
    <property type="match status" value="2"/>
</dbReference>